<dbReference type="PANTHER" id="PTHR43685">
    <property type="entry name" value="GLYCOSYLTRANSFERASE"/>
    <property type="match status" value="1"/>
</dbReference>
<name>A0A316QZ72_9BACT</name>
<dbReference type="PANTHER" id="PTHR43685:SF2">
    <property type="entry name" value="GLYCOSYLTRANSFERASE 2-LIKE DOMAIN-CONTAINING PROTEIN"/>
    <property type="match status" value="1"/>
</dbReference>
<dbReference type="InterPro" id="IPR029044">
    <property type="entry name" value="Nucleotide-diphossugar_trans"/>
</dbReference>
<reference evidence="2 3" key="1">
    <citation type="journal article" date="2018" name="Nat. Biotechnol.">
        <title>A standardized bacterial taxonomy based on genome phylogeny substantially revises the tree of life.</title>
        <authorList>
            <person name="Parks D.H."/>
            <person name="Chuvochina M."/>
            <person name="Waite D.W."/>
            <person name="Rinke C."/>
            <person name="Skarshewski A."/>
            <person name="Chaumeil P.A."/>
            <person name="Hugenholtz P."/>
        </authorList>
    </citation>
    <scope>NUCLEOTIDE SEQUENCE [LARGE SCALE GENOMIC DNA]</scope>
    <source>
        <strain evidence="2">UBA11482</strain>
    </source>
</reference>
<dbReference type="RefSeq" id="WP_009318681.1">
    <property type="nucleotide sequence ID" value="NZ_CABKQP010000004.1"/>
</dbReference>
<proteinExistence type="predicted"/>
<dbReference type="Proteomes" id="UP000262954">
    <property type="component" value="Unassembled WGS sequence"/>
</dbReference>
<sequence>MKKEVSLVFRGVTLHSPLISVVLVTRQHADTLRLRLDGILNQRTTFDTEVVIVDRGSNDGTGDICQEYKALYPDKVRFYTRVPGDFPEKSRIIRLRGDLGIICRDEELWSDIFKLQRQGTFLMTHPEYDLCFHNVRGSNMQYMRSRDYSPGEITAGRLFRYYSPLFRLSGRHSAHHFSLYEKIGGDIFTRYSFRGKIRCLGNIYSEMLDNTSRKANLPFLKNNFSW</sequence>
<evidence type="ECO:0000313" key="2">
    <source>
        <dbReference type="EMBL" id="HBJ07990.1"/>
    </source>
</evidence>
<dbReference type="EMBL" id="DNWC01000045">
    <property type="protein sequence ID" value="HBJ07990.1"/>
    <property type="molecule type" value="Genomic_DNA"/>
</dbReference>
<dbReference type="Pfam" id="PF00535">
    <property type="entry name" value="Glycos_transf_2"/>
    <property type="match status" value="1"/>
</dbReference>
<dbReference type="Gene3D" id="3.90.550.10">
    <property type="entry name" value="Spore Coat Polysaccharide Biosynthesis Protein SpsA, Chain A"/>
    <property type="match status" value="1"/>
</dbReference>
<evidence type="ECO:0000313" key="3">
    <source>
        <dbReference type="Proteomes" id="UP000262954"/>
    </source>
</evidence>
<gene>
    <name evidence="2" type="ORF">DDY73_03210</name>
</gene>
<protein>
    <recommendedName>
        <fullName evidence="1">Glycosyltransferase 2-like domain-containing protein</fullName>
    </recommendedName>
</protein>
<dbReference type="InterPro" id="IPR001173">
    <property type="entry name" value="Glyco_trans_2-like"/>
</dbReference>
<accession>A0A316QZ72</accession>
<evidence type="ECO:0000259" key="1">
    <source>
        <dbReference type="Pfam" id="PF00535"/>
    </source>
</evidence>
<dbReference type="AlphaFoldDB" id="A0A316QZ72"/>
<dbReference type="InterPro" id="IPR050834">
    <property type="entry name" value="Glycosyltransf_2"/>
</dbReference>
<feature type="domain" description="Glycosyltransferase 2-like" evidence="1">
    <location>
        <begin position="20"/>
        <end position="81"/>
    </location>
</feature>
<comment type="caution">
    <text evidence="2">The sequence shown here is derived from an EMBL/GenBank/DDBJ whole genome shotgun (WGS) entry which is preliminary data.</text>
</comment>
<organism evidence="2 3">
    <name type="scientific">Coprobacter fastidiosus</name>
    <dbReference type="NCBI Taxonomy" id="1099853"/>
    <lineage>
        <taxon>Bacteria</taxon>
        <taxon>Pseudomonadati</taxon>
        <taxon>Bacteroidota</taxon>
        <taxon>Bacteroidia</taxon>
        <taxon>Bacteroidales</taxon>
        <taxon>Barnesiellaceae</taxon>
        <taxon>Coprobacter</taxon>
    </lineage>
</organism>
<dbReference type="SUPFAM" id="SSF53448">
    <property type="entry name" value="Nucleotide-diphospho-sugar transferases"/>
    <property type="match status" value="1"/>
</dbReference>